<gene>
    <name evidence="1" type="ORF">DTL42_09910</name>
</gene>
<reference evidence="1 2" key="1">
    <citation type="submission" date="2018-07" db="EMBL/GenBank/DDBJ databases">
        <title>Comparative genomes isolates from brazilian mangrove.</title>
        <authorList>
            <person name="De Araujo J.E."/>
            <person name="Taketani R.G."/>
            <person name="Silva M.C.P."/>
            <person name="Lourenco M.V."/>
            <person name="Oliveira V.M."/>
            <person name="Andreote F.D."/>
        </authorList>
    </citation>
    <scope>NUCLEOTIDE SEQUENCE [LARGE SCALE GENOMIC DNA]</scope>
    <source>
        <strain evidence="1 2">HEX PRIS-MGV</strain>
    </source>
</reference>
<dbReference type="RefSeq" id="WP_114368572.1">
    <property type="nucleotide sequence ID" value="NZ_QPEX01000017.1"/>
</dbReference>
<dbReference type="SUPFAM" id="SSF52540">
    <property type="entry name" value="P-loop containing nucleoside triphosphate hydrolases"/>
    <property type="match status" value="1"/>
</dbReference>
<dbReference type="InterPro" id="IPR027417">
    <property type="entry name" value="P-loop_NTPase"/>
</dbReference>
<sequence length="205" mass="23746">MMRRNPFSTCFTRPGQIPFHFPAGTAADKCAATFEKLGAQRAIVGPHGSGKSTLLEMLSPKWKELGWREQRVRLTAARKRKSISWGQLDESSILVIDGFEQLSWWQQRWVRARCWQKRARLLVTCHADCGVPILLRTEVNWPLAYELAGMLLGGDVTPYEAELRAIWEEEPGNIRDFFFRLYHWCELRGLYRPEHAKPRCQAFAI</sequence>
<organism evidence="1 2">
    <name type="scientific">Bremerella cremea</name>
    <dbReference type="NCBI Taxonomy" id="1031537"/>
    <lineage>
        <taxon>Bacteria</taxon>
        <taxon>Pseudomonadati</taxon>
        <taxon>Planctomycetota</taxon>
        <taxon>Planctomycetia</taxon>
        <taxon>Pirellulales</taxon>
        <taxon>Pirellulaceae</taxon>
        <taxon>Bremerella</taxon>
    </lineage>
</organism>
<dbReference type="Proteomes" id="UP000253562">
    <property type="component" value="Unassembled WGS sequence"/>
</dbReference>
<name>A0A368KS95_9BACT</name>
<protein>
    <recommendedName>
        <fullName evidence="3">ATP-binding cassette domain-containing protein</fullName>
    </recommendedName>
</protein>
<evidence type="ECO:0000313" key="2">
    <source>
        <dbReference type="Proteomes" id="UP000253562"/>
    </source>
</evidence>
<dbReference type="EMBL" id="QPEX01000017">
    <property type="protein sequence ID" value="RCS51865.1"/>
    <property type="molecule type" value="Genomic_DNA"/>
</dbReference>
<dbReference type="AlphaFoldDB" id="A0A368KS95"/>
<proteinExistence type="predicted"/>
<comment type="caution">
    <text evidence="1">The sequence shown here is derived from an EMBL/GenBank/DDBJ whole genome shotgun (WGS) entry which is preliminary data.</text>
</comment>
<accession>A0A368KS95</accession>
<evidence type="ECO:0000313" key="1">
    <source>
        <dbReference type="EMBL" id="RCS51865.1"/>
    </source>
</evidence>
<dbReference type="OrthoDB" id="282562at2"/>
<evidence type="ECO:0008006" key="3">
    <source>
        <dbReference type="Google" id="ProtNLM"/>
    </source>
</evidence>